<keyword evidence="3" id="KW-1185">Reference proteome</keyword>
<protein>
    <submittedName>
        <fullName evidence="1">Uncharacterized protein</fullName>
    </submittedName>
</protein>
<gene>
    <name evidence="1" type="ORF">Vretifemale_6648</name>
    <name evidence="2" type="ORF">Vretimale_3141</name>
</gene>
<dbReference type="AlphaFoldDB" id="A0A8J4CED1"/>
<comment type="caution">
    <text evidence="1">The sequence shown here is derived from an EMBL/GenBank/DDBJ whole genome shotgun (WGS) entry which is preliminary data.</text>
</comment>
<name>A0A8J4CED1_9CHLO</name>
<dbReference type="Proteomes" id="UP000747110">
    <property type="component" value="Unassembled WGS sequence"/>
</dbReference>
<dbReference type="Proteomes" id="UP000722791">
    <property type="component" value="Unassembled WGS sequence"/>
</dbReference>
<evidence type="ECO:0000313" key="3">
    <source>
        <dbReference type="Proteomes" id="UP000747110"/>
    </source>
</evidence>
<reference evidence="1" key="1">
    <citation type="journal article" date="2021" name="Proc. Natl. Acad. Sci. U.S.A.">
        <title>Three genomes in the algal genus Volvox reveal the fate of a haploid sex-determining region after a transition to homothallism.</title>
        <authorList>
            <person name="Yamamoto K."/>
            <person name="Hamaji T."/>
            <person name="Kawai-Toyooka H."/>
            <person name="Matsuzaki R."/>
            <person name="Takahashi F."/>
            <person name="Nishimura Y."/>
            <person name="Kawachi M."/>
            <person name="Noguchi H."/>
            <person name="Minakuchi Y."/>
            <person name="Umen J.G."/>
            <person name="Toyoda A."/>
            <person name="Nozaki H."/>
        </authorList>
    </citation>
    <scope>NUCLEOTIDE SEQUENCE</scope>
    <source>
        <strain evidence="2">NIES-3785</strain>
        <strain evidence="1">NIES-3786</strain>
    </source>
</reference>
<organism evidence="1 3">
    <name type="scientific">Volvox reticuliferus</name>
    <dbReference type="NCBI Taxonomy" id="1737510"/>
    <lineage>
        <taxon>Eukaryota</taxon>
        <taxon>Viridiplantae</taxon>
        <taxon>Chlorophyta</taxon>
        <taxon>core chlorophytes</taxon>
        <taxon>Chlorophyceae</taxon>
        <taxon>CS clade</taxon>
        <taxon>Chlamydomonadales</taxon>
        <taxon>Volvocaceae</taxon>
        <taxon>Volvox</taxon>
    </lineage>
</organism>
<sequence length="99" mass="10930">MLGARGLCHVSAADLNAAVSMQAPIPAAPISEVRSGLHLWHPALYWRRPCMRHSGQGFGGNISKRQRRFLAPWESSRRNCPLLRCMAVSAPAVLRRATQ</sequence>
<accession>A0A8J4CED1</accession>
<dbReference type="EMBL" id="BNCQ01000004">
    <property type="protein sequence ID" value="GIL97613.1"/>
    <property type="molecule type" value="Genomic_DNA"/>
</dbReference>
<dbReference type="OrthoDB" id="438440at2759"/>
<dbReference type="EMBL" id="BNCP01000010">
    <property type="protein sequence ID" value="GIL77081.1"/>
    <property type="molecule type" value="Genomic_DNA"/>
</dbReference>
<proteinExistence type="predicted"/>
<evidence type="ECO:0000313" key="1">
    <source>
        <dbReference type="EMBL" id="GIL77081.1"/>
    </source>
</evidence>
<evidence type="ECO:0000313" key="2">
    <source>
        <dbReference type="EMBL" id="GIL97613.1"/>
    </source>
</evidence>